<feature type="transmembrane region" description="Helical" evidence="1">
    <location>
        <begin position="20"/>
        <end position="37"/>
    </location>
</feature>
<name>A0AAE3FML1_9CREN</name>
<sequence>MMTVILAEYLENFAPWRPVVPIILGFAVFFLVVGIFLRTKFGRLAL</sequence>
<organism evidence="2">
    <name type="scientific">Candidatus Aramenus sulfurataquae</name>
    <dbReference type="NCBI Taxonomy" id="1326980"/>
    <lineage>
        <taxon>Archaea</taxon>
        <taxon>Thermoproteota</taxon>
        <taxon>Thermoprotei</taxon>
        <taxon>Sulfolobales</taxon>
        <taxon>Sulfolobaceae</taxon>
        <taxon>Candidatus Aramenus</taxon>
    </lineage>
</organism>
<proteinExistence type="predicted"/>
<dbReference type="EMBL" id="JZWS02000023">
    <property type="protein sequence ID" value="MCL7344684.1"/>
    <property type="molecule type" value="Genomic_DNA"/>
</dbReference>
<dbReference type="AlphaFoldDB" id="A0AAE3FML1"/>
<accession>A0AAE3FML1</accession>
<keyword evidence="1" id="KW-1133">Transmembrane helix</keyword>
<reference evidence="2" key="1">
    <citation type="submission" date="2022-05" db="EMBL/GenBank/DDBJ databases">
        <title>Metagenome Sequencing of an Archaeal-Dominated Microbial Community from a Hot Spring at the Los Azufres Geothermal Field, Mexico.</title>
        <authorList>
            <person name="Marin-Paredes R."/>
            <person name="Martinez-Romero E."/>
            <person name="Servin-Garciduenas L.E."/>
        </authorList>
    </citation>
    <scope>NUCLEOTIDE SEQUENCE</scope>
    <source>
        <strain evidence="2">AZ1-454</strain>
    </source>
</reference>
<comment type="caution">
    <text evidence="2">The sequence shown here is derived from an EMBL/GenBank/DDBJ whole genome shotgun (WGS) entry which is preliminary data.</text>
</comment>
<gene>
    <name evidence="2" type="ORF">TQ35_008955</name>
</gene>
<protein>
    <submittedName>
        <fullName evidence="2">Uncharacterized protein</fullName>
    </submittedName>
</protein>
<evidence type="ECO:0000313" key="2">
    <source>
        <dbReference type="EMBL" id="MCL7344684.1"/>
    </source>
</evidence>
<keyword evidence="1" id="KW-0812">Transmembrane</keyword>
<keyword evidence="1" id="KW-0472">Membrane</keyword>
<evidence type="ECO:0000256" key="1">
    <source>
        <dbReference type="SAM" id="Phobius"/>
    </source>
</evidence>